<proteinExistence type="predicted"/>
<gene>
    <name evidence="1" type="ORF">JL_24</name>
</gene>
<protein>
    <submittedName>
        <fullName evidence="1">Uncharacterized protein</fullName>
    </submittedName>
</protein>
<keyword evidence="2" id="KW-1185">Reference proteome</keyword>
<dbReference type="RefSeq" id="YP_009215804.1">
    <property type="nucleotide sequence ID" value="NC_028982.1"/>
</dbReference>
<organism evidence="1 2">
    <name type="scientific">Bacillus phage JL</name>
    <dbReference type="NCBI Taxonomy" id="1296655"/>
    <lineage>
        <taxon>Viruses</taxon>
        <taxon>Duplodnaviria</taxon>
        <taxon>Heunggongvirae</taxon>
        <taxon>Uroviricota</taxon>
        <taxon>Caudoviricetes</taxon>
        <taxon>Herelleviridae</taxon>
        <taxon>Spounavirinae</taxon>
        <taxon>Siminovitchvirus</taxon>
        <taxon>Siminovitchvirus JL</taxon>
    </lineage>
</organism>
<sequence>MINMAKTKKVDAVKFVEEKGFPEVGHFEEKKDLQKFYKQLDDVALGEWIAIEGLEFKPCEDSEAINRMRMCMAILYLHFPKQPSAKKKAKYADYTMEQLMQMCLDNDVAVEYTESEQIMRMRTIMALRAAGHIEKA</sequence>
<evidence type="ECO:0000313" key="2">
    <source>
        <dbReference type="Proteomes" id="UP000015092"/>
    </source>
</evidence>
<dbReference type="OrthoDB" id="23218at10239"/>
<accession>S5M4U2</accession>
<dbReference type="Proteomes" id="UP000015092">
    <property type="component" value="Segment"/>
</dbReference>
<evidence type="ECO:0000313" key="1">
    <source>
        <dbReference type="EMBL" id="AGR46901.1"/>
    </source>
</evidence>
<dbReference type="KEGG" id="vg:26642142"/>
<reference evidence="1 2" key="1">
    <citation type="journal article" date="2014" name="Genome Announc.">
        <title>Genome Sequences of Three Novel Bacillus cereus Bacteriophages.</title>
        <authorList>
            <person name="Grose J.H."/>
            <person name="Jensen J.D."/>
            <person name="Merrill B.D."/>
            <person name="Fisher J.N."/>
            <person name="Burnett S.H."/>
            <person name="Breakwell D.P."/>
        </authorList>
    </citation>
    <scope>NUCLEOTIDE SEQUENCE [LARGE SCALE GENOMIC DNA]</scope>
</reference>
<dbReference type="GeneID" id="26642142"/>
<name>S5M4U2_9CAUD</name>
<dbReference type="EMBL" id="KC595512">
    <property type="protein sequence ID" value="AGR46901.1"/>
    <property type="molecule type" value="Genomic_DNA"/>
</dbReference>